<sequence>MSLASLSRRMDGKGRLGCGATNPAQTARRATTTHQIRWSRKFLIPVGCKQLQIYDGLDTLSYCERDSMKKVSRLSSIQVRAVKDCYVENVVRRQAGHLYMSKRPTDPEQKRALYAPAVGPEAASVEELVSGVLYERKQKQLVDSFFFTEGEKVPLEWYAANQHSASRAGDQTEALAGAR</sequence>
<dbReference type="Proteomes" id="UP001365542">
    <property type="component" value="Unassembled WGS sequence"/>
</dbReference>
<evidence type="ECO:0000256" key="1">
    <source>
        <dbReference type="SAM" id="MobiDB-lite"/>
    </source>
</evidence>
<feature type="compositionally biased region" description="Low complexity" evidence="1">
    <location>
        <begin position="20"/>
        <end position="31"/>
    </location>
</feature>
<accession>A0AAV9X0G5</accession>
<name>A0AAV9X0G5_9PEZI</name>
<organism evidence="2 3">
    <name type="scientific">Orbilia ellipsospora</name>
    <dbReference type="NCBI Taxonomy" id="2528407"/>
    <lineage>
        <taxon>Eukaryota</taxon>
        <taxon>Fungi</taxon>
        <taxon>Dikarya</taxon>
        <taxon>Ascomycota</taxon>
        <taxon>Pezizomycotina</taxon>
        <taxon>Orbiliomycetes</taxon>
        <taxon>Orbiliales</taxon>
        <taxon>Orbiliaceae</taxon>
        <taxon>Orbilia</taxon>
    </lineage>
</organism>
<evidence type="ECO:0000313" key="3">
    <source>
        <dbReference type="Proteomes" id="UP001365542"/>
    </source>
</evidence>
<dbReference type="AlphaFoldDB" id="A0AAV9X0G5"/>
<protein>
    <submittedName>
        <fullName evidence="2">Uncharacterized protein</fullName>
    </submittedName>
</protein>
<feature type="region of interest" description="Disordered" evidence="1">
    <location>
        <begin position="1"/>
        <end position="31"/>
    </location>
</feature>
<gene>
    <name evidence="2" type="ORF">TWF694_003851</name>
</gene>
<reference evidence="2 3" key="1">
    <citation type="submission" date="2019-10" db="EMBL/GenBank/DDBJ databases">
        <authorList>
            <person name="Palmer J.M."/>
        </authorList>
    </citation>
    <scope>NUCLEOTIDE SEQUENCE [LARGE SCALE GENOMIC DNA]</scope>
    <source>
        <strain evidence="2 3">TWF694</strain>
    </source>
</reference>
<proteinExistence type="predicted"/>
<evidence type="ECO:0000313" key="2">
    <source>
        <dbReference type="EMBL" id="KAK6530503.1"/>
    </source>
</evidence>
<comment type="caution">
    <text evidence="2">The sequence shown here is derived from an EMBL/GenBank/DDBJ whole genome shotgun (WGS) entry which is preliminary data.</text>
</comment>
<keyword evidence="3" id="KW-1185">Reference proteome</keyword>
<dbReference type="EMBL" id="JAVHJO010000013">
    <property type="protein sequence ID" value="KAK6530503.1"/>
    <property type="molecule type" value="Genomic_DNA"/>
</dbReference>